<proteinExistence type="predicted"/>
<dbReference type="EMBL" id="UYJE01001081">
    <property type="protein sequence ID" value="VDH99013.1"/>
    <property type="molecule type" value="Genomic_DNA"/>
</dbReference>
<dbReference type="AlphaFoldDB" id="A0A8B6C4G5"/>
<keyword evidence="3" id="KW-1185">Reference proteome</keyword>
<dbReference type="Pfam" id="PF24748">
    <property type="entry name" value="Galaxin_repeat"/>
    <property type="match status" value="1"/>
</dbReference>
<dbReference type="InterPro" id="IPR055284">
    <property type="entry name" value="Galaxin-like"/>
</dbReference>
<reference evidence="2" key="1">
    <citation type="submission" date="2018-11" db="EMBL/GenBank/DDBJ databases">
        <authorList>
            <person name="Alioto T."/>
            <person name="Alioto T."/>
        </authorList>
    </citation>
    <scope>NUCLEOTIDE SEQUENCE</scope>
</reference>
<protein>
    <recommendedName>
        <fullName evidence="1">Galaxin-like repeats domain-containing protein</fullName>
    </recommendedName>
</protein>
<organism evidence="2 3">
    <name type="scientific">Mytilus galloprovincialis</name>
    <name type="common">Mediterranean mussel</name>
    <dbReference type="NCBI Taxonomy" id="29158"/>
    <lineage>
        <taxon>Eukaryota</taxon>
        <taxon>Metazoa</taxon>
        <taxon>Spiralia</taxon>
        <taxon>Lophotrochozoa</taxon>
        <taxon>Mollusca</taxon>
        <taxon>Bivalvia</taxon>
        <taxon>Autobranchia</taxon>
        <taxon>Pteriomorphia</taxon>
        <taxon>Mytilida</taxon>
        <taxon>Mytiloidea</taxon>
        <taxon>Mytilidae</taxon>
        <taxon>Mytilinae</taxon>
        <taxon>Mytilus</taxon>
    </lineage>
</organism>
<dbReference type="PANTHER" id="PTHR34490">
    <property type="entry name" value="PROTEIN CBG12054-RELATED"/>
    <property type="match status" value="1"/>
</dbReference>
<comment type="caution">
    <text evidence="2">The sequence shown here is derived from an EMBL/GenBank/DDBJ whole genome shotgun (WGS) entry which is preliminary data.</text>
</comment>
<dbReference type="OrthoDB" id="6091778at2759"/>
<evidence type="ECO:0000313" key="3">
    <source>
        <dbReference type="Proteomes" id="UP000596742"/>
    </source>
</evidence>
<accession>A0A8B6C4G5</accession>
<evidence type="ECO:0000313" key="2">
    <source>
        <dbReference type="EMBL" id="VDH99013.1"/>
    </source>
</evidence>
<name>A0A8B6C4G5_MYTGA</name>
<dbReference type="PANTHER" id="PTHR34490:SF3">
    <property type="entry name" value="GALAXIN-LIKE ISOFORM X2"/>
    <property type="match status" value="1"/>
</dbReference>
<gene>
    <name evidence="2" type="ORF">MGAL_10B028173</name>
</gene>
<feature type="domain" description="Galaxin-like repeats" evidence="1">
    <location>
        <begin position="47"/>
        <end position="146"/>
    </location>
</feature>
<sequence length="149" mass="16537">MVYTYRMTQHFKHTRTEGIKVNYKKGIMDKCKGTIVVFLICVSLLQKTESAACGTTWYNPTFKTCCNGVLYTPKQRACCGTVGYDPTFKTCCNGVLNTPKQRACCGTVAYDPTFKTCCNGELNTPKQRACCGTIAYDPTFKTCCNGVFC</sequence>
<dbReference type="Proteomes" id="UP000596742">
    <property type="component" value="Unassembled WGS sequence"/>
</dbReference>
<evidence type="ECO:0000259" key="1">
    <source>
        <dbReference type="Pfam" id="PF24748"/>
    </source>
</evidence>
<dbReference type="InterPro" id="IPR056601">
    <property type="entry name" value="Galaxin_dom"/>
</dbReference>